<dbReference type="InterPro" id="IPR016169">
    <property type="entry name" value="FAD-bd_PCMH_sub2"/>
</dbReference>
<evidence type="ECO:0000256" key="4">
    <source>
        <dbReference type="ARBA" id="ARBA00022827"/>
    </source>
</evidence>
<dbReference type="Proteomes" id="UP000555564">
    <property type="component" value="Unassembled WGS sequence"/>
</dbReference>
<dbReference type="PROSITE" id="PS51387">
    <property type="entry name" value="FAD_PCMH"/>
    <property type="match status" value="1"/>
</dbReference>
<dbReference type="EMBL" id="JACHIU010000001">
    <property type="protein sequence ID" value="MBB6472655.1"/>
    <property type="molecule type" value="Genomic_DNA"/>
</dbReference>
<comment type="caution">
    <text evidence="7">The sequence shown here is derived from an EMBL/GenBank/DDBJ whole genome shotgun (WGS) entry which is preliminary data.</text>
</comment>
<dbReference type="SUPFAM" id="SSF56176">
    <property type="entry name" value="FAD-binding/transporter-associated domain-like"/>
    <property type="match status" value="1"/>
</dbReference>
<dbReference type="Gene3D" id="3.30.465.10">
    <property type="match status" value="1"/>
</dbReference>
<name>A0A7X0M5R6_9ACTN</name>
<comment type="cofactor">
    <cofactor evidence="1">
        <name>FAD</name>
        <dbReference type="ChEBI" id="CHEBI:57692"/>
    </cofactor>
</comment>
<evidence type="ECO:0000313" key="7">
    <source>
        <dbReference type="EMBL" id="MBB6472655.1"/>
    </source>
</evidence>
<dbReference type="GO" id="GO:0071949">
    <property type="term" value="F:FAD binding"/>
    <property type="evidence" value="ECO:0007669"/>
    <property type="project" value="InterPro"/>
</dbReference>
<dbReference type="PANTHER" id="PTHR42973:SF39">
    <property type="entry name" value="FAD-BINDING PCMH-TYPE DOMAIN-CONTAINING PROTEIN"/>
    <property type="match status" value="1"/>
</dbReference>
<dbReference type="InterPro" id="IPR050416">
    <property type="entry name" value="FAD-linked_Oxidoreductase"/>
</dbReference>
<dbReference type="InterPro" id="IPR036318">
    <property type="entry name" value="FAD-bd_PCMH-like_sf"/>
</dbReference>
<organism evidence="7 8">
    <name type="scientific">Sphaerisporangium rubeum</name>
    <dbReference type="NCBI Taxonomy" id="321317"/>
    <lineage>
        <taxon>Bacteria</taxon>
        <taxon>Bacillati</taxon>
        <taxon>Actinomycetota</taxon>
        <taxon>Actinomycetes</taxon>
        <taxon>Streptosporangiales</taxon>
        <taxon>Streptosporangiaceae</taxon>
        <taxon>Sphaerisporangium</taxon>
    </lineage>
</organism>
<evidence type="ECO:0000256" key="5">
    <source>
        <dbReference type="ARBA" id="ARBA00023002"/>
    </source>
</evidence>
<dbReference type="Gene3D" id="3.40.462.20">
    <property type="match status" value="1"/>
</dbReference>
<keyword evidence="8" id="KW-1185">Reference proteome</keyword>
<sequence length="460" mass="47487">MTTISERDASVALPGEPAYEAAAQVFNLIAPATPAAAVTVRTADDIRSALAYARSAGLGVRVHSTGHASATARPMDDALLIRTLMDGGVEIDAERRVARVPAGTRWGAVVEAAAPYGLTGPHGSSPTVGVVGYLLRGGLSFYGRATGLAVNSVRAVELVTADGEHRRVDAESDPELFWALRGGGGGFGVVTAVEIGLFPVAKVVTGAAYWTAEHAERLLAAWLAWAPSAPAEASTSLRIMNLPPVPEVPPVLAGRPVVCVDGAVLSTGDDASAAEACAAELLGPLRAVAEPVMDGWATTTLAGVLEAHMEPGDPLPIAGDHMLLRELGDEGAEVFLRMLGADSGSPLLVAGLRQLGGAVAEPSPYGGALSHVDAAYAYSGAGMPIPPLTAEEIREHCAKVRAAFAPWDTGRTVPSFVEEIGQPQRHLDADRVAAVDLVRERVDPEGLFRGDVTPNATALV</sequence>
<dbReference type="PROSITE" id="PS00862">
    <property type="entry name" value="OX2_COVAL_FAD"/>
    <property type="match status" value="1"/>
</dbReference>
<comment type="similarity">
    <text evidence="2">Belongs to the oxygen-dependent FAD-linked oxidoreductase family.</text>
</comment>
<feature type="domain" description="FAD-binding PCMH-type" evidence="6">
    <location>
        <begin position="30"/>
        <end position="200"/>
    </location>
</feature>
<dbReference type="PANTHER" id="PTHR42973">
    <property type="entry name" value="BINDING OXIDOREDUCTASE, PUTATIVE (AFU_ORTHOLOGUE AFUA_1G17690)-RELATED"/>
    <property type="match status" value="1"/>
</dbReference>
<dbReference type="InterPro" id="IPR016167">
    <property type="entry name" value="FAD-bd_PCMH_sub1"/>
</dbReference>
<protein>
    <recommendedName>
        <fullName evidence="6">FAD-binding PCMH-type domain-containing protein</fullName>
    </recommendedName>
</protein>
<dbReference type="InterPro" id="IPR006094">
    <property type="entry name" value="Oxid_FAD_bind_N"/>
</dbReference>
<reference evidence="7 8" key="1">
    <citation type="submission" date="2020-08" db="EMBL/GenBank/DDBJ databases">
        <title>Sequencing the genomes of 1000 actinobacteria strains.</title>
        <authorList>
            <person name="Klenk H.-P."/>
        </authorList>
    </citation>
    <scope>NUCLEOTIDE SEQUENCE [LARGE SCALE GENOMIC DNA]</scope>
    <source>
        <strain evidence="7 8">DSM 44936</strain>
    </source>
</reference>
<keyword evidence="4" id="KW-0274">FAD</keyword>
<dbReference type="InterPro" id="IPR016166">
    <property type="entry name" value="FAD-bd_PCMH"/>
</dbReference>
<dbReference type="Gene3D" id="3.30.43.10">
    <property type="entry name" value="Uridine Diphospho-n-acetylenolpyruvylglucosamine Reductase, domain 2"/>
    <property type="match status" value="1"/>
</dbReference>
<dbReference type="RefSeq" id="WP_184979884.1">
    <property type="nucleotide sequence ID" value="NZ_BAAALO010000030.1"/>
</dbReference>
<gene>
    <name evidence="7" type="ORF">BJ992_002086</name>
</gene>
<keyword evidence="5" id="KW-0560">Oxidoreductase</keyword>
<evidence type="ECO:0000256" key="3">
    <source>
        <dbReference type="ARBA" id="ARBA00022630"/>
    </source>
</evidence>
<evidence type="ECO:0000256" key="1">
    <source>
        <dbReference type="ARBA" id="ARBA00001974"/>
    </source>
</evidence>
<keyword evidence="3" id="KW-0285">Flavoprotein</keyword>
<dbReference type="GO" id="GO:0016491">
    <property type="term" value="F:oxidoreductase activity"/>
    <property type="evidence" value="ECO:0007669"/>
    <property type="project" value="UniProtKB-KW"/>
</dbReference>
<dbReference type="Pfam" id="PF01565">
    <property type="entry name" value="FAD_binding_4"/>
    <property type="match status" value="1"/>
</dbReference>
<proteinExistence type="inferred from homology"/>
<evidence type="ECO:0000313" key="8">
    <source>
        <dbReference type="Proteomes" id="UP000555564"/>
    </source>
</evidence>
<dbReference type="AlphaFoldDB" id="A0A7X0M5R6"/>
<evidence type="ECO:0000259" key="6">
    <source>
        <dbReference type="PROSITE" id="PS51387"/>
    </source>
</evidence>
<evidence type="ECO:0000256" key="2">
    <source>
        <dbReference type="ARBA" id="ARBA00005466"/>
    </source>
</evidence>
<dbReference type="InterPro" id="IPR006093">
    <property type="entry name" value="Oxy_OxRdtase_FAD_BS"/>
</dbReference>
<accession>A0A7X0M5R6</accession>